<reference evidence="1" key="1">
    <citation type="submission" date="2022-12" db="EMBL/GenBank/DDBJ databases">
        <authorList>
            <person name="Krivoruchko A.V."/>
            <person name="Elkin A."/>
        </authorList>
    </citation>
    <scope>NUCLEOTIDE SEQUENCE</scope>
    <source>
        <strain evidence="1">IEGM 249</strain>
    </source>
</reference>
<accession>A0ABT4NLD8</accession>
<organism evidence="1 2">
    <name type="scientific">Rhodococcus opacus</name>
    <name type="common">Nocardia opaca</name>
    <dbReference type="NCBI Taxonomy" id="37919"/>
    <lineage>
        <taxon>Bacteria</taxon>
        <taxon>Bacillati</taxon>
        <taxon>Actinomycetota</taxon>
        <taxon>Actinomycetes</taxon>
        <taxon>Mycobacteriales</taxon>
        <taxon>Nocardiaceae</taxon>
        <taxon>Rhodococcus</taxon>
    </lineage>
</organism>
<dbReference type="Proteomes" id="UP001066327">
    <property type="component" value="Unassembled WGS sequence"/>
</dbReference>
<name>A0ABT4NLD8_RHOOP</name>
<sequence length="80" mass="9085">MTMHHPFTHARRRQNVLADLASTGLNAANSEVIDDALRAVIEQRAAARMDLAKNAPRLFSRERRRPTLVWFGSVRFNAIT</sequence>
<proteinExistence type="predicted"/>
<dbReference type="RefSeq" id="WP_269592183.1">
    <property type="nucleotide sequence ID" value="NZ_JAPWIS010000020.1"/>
</dbReference>
<protein>
    <submittedName>
        <fullName evidence="1">Uncharacterized protein</fullName>
    </submittedName>
</protein>
<keyword evidence="2" id="KW-1185">Reference proteome</keyword>
<evidence type="ECO:0000313" key="2">
    <source>
        <dbReference type="Proteomes" id="UP001066327"/>
    </source>
</evidence>
<gene>
    <name evidence="1" type="ORF">O4328_31730</name>
</gene>
<comment type="caution">
    <text evidence="1">The sequence shown here is derived from an EMBL/GenBank/DDBJ whole genome shotgun (WGS) entry which is preliminary data.</text>
</comment>
<evidence type="ECO:0000313" key="1">
    <source>
        <dbReference type="EMBL" id="MCZ4588196.1"/>
    </source>
</evidence>
<dbReference type="EMBL" id="JAPWIS010000020">
    <property type="protein sequence ID" value="MCZ4588196.1"/>
    <property type="molecule type" value="Genomic_DNA"/>
</dbReference>